<accession>A0A921I1G2</accession>
<dbReference type="PROSITE" id="PS51186">
    <property type="entry name" value="GNAT"/>
    <property type="match status" value="1"/>
</dbReference>
<evidence type="ECO:0000256" key="2">
    <source>
        <dbReference type="ARBA" id="ARBA00023315"/>
    </source>
</evidence>
<evidence type="ECO:0000313" key="4">
    <source>
        <dbReference type="EMBL" id="HJF94668.1"/>
    </source>
</evidence>
<organism evidence="4 5">
    <name type="scientific">Lachnoclostridium phocaeense</name>
    <dbReference type="NCBI Taxonomy" id="1871021"/>
    <lineage>
        <taxon>Bacteria</taxon>
        <taxon>Bacillati</taxon>
        <taxon>Bacillota</taxon>
        <taxon>Clostridia</taxon>
        <taxon>Lachnospirales</taxon>
        <taxon>Lachnospiraceae</taxon>
    </lineage>
</organism>
<name>A0A921I1G2_9FIRM</name>
<dbReference type="PANTHER" id="PTHR43800">
    <property type="entry name" value="PEPTIDYL-LYSINE N-ACETYLTRANSFERASE YJAB"/>
    <property type="match status" value="1"/>
</dbReference>
<protein>
    <submittedName>
        <fullName evidence="4">GNAT family N-acetyltransferase</fullName>
        <ecNumber evidence="4">2.3.1.-</ecNumber>
    </submittedName>
</protein>
<dbReference type="Gene3D" id="3.40.630.30">
    <property type="match status" value="1"/>
</dbReference>
<dbReference type="EMBL" id="DYVY01000127">
    <property type="protein sequence ID" value="HJF94668.1"/>
    <property type="molecule type" value="Genomic_DNA"/>
</dbReference>
<sequence length="144" mass="16492">MVRKFEERDLEAVMELWLAGNLQAHSFIPEQYWKDVEEFVRSLLPGAALYVYEGETDCPDGFIGLNGDYIEGIFVRSEKRSGGIGTALLDFAKKGHSALALRVYQKNERAVDFYLKNGFRIREEGLDADTGEREYEMVWKGEGR</sequence>
<dbReference type="InterPro" id="IPR000182">
    <property type="entry name" value="GNAT_dom"/>
</dbReference>
<keyword evidence="2 4" id="KW-0012">Acyltransferase</keyword>
<keyword evidence="1 4" id="KW-0808">Transferase</keyword>
<dbReference type="SUPFAM" id="SSF55729">
    <property type="entry name" value="Acyl-CoA N-acyltransferases (Nat)"/>
    <property type="match status" value="1"/>
</dbReference>
<comment type="caution">
    <text evidence="4">The sequence shown here is derived from an EMBL/GenBank/DDBJ whole genome shotgun (WGS) entry which is preliminary data.</text>
</comment>
<feature type="domain" description="N-acetyltransferase" evidence="3">
    <location>
        <begin position="1"/>
        <end position="142"/>
    </location>
</feature>
<evidence type="ECO:0000313" key="5">
    <source>
        <dbReference type="Proteomes" id="UP000769156"/>
    </source>
</evidence>
<proteinExistence type="predicted"/>
<dbReference type="RefSeq" id="WP_226394083.1">
    <property type="nucleotide sequence ID" value="NZ_CALKQL010000007.1"/>
</dbReference>
<dbReference type="EC" id="2.3.1.-" evidence="4"/>
<dbReference type="PANTHER" id="PTHR43800:SF1">
    <property type="entry name" value="PEPTIDYL-LYSINE N-ACETYLTRANSFERASE YJAB"/>
    <property type="match status" value="1"/>
</dbReference>
<dbReference type="GO" id="GO:0016747">
    <property type="term" value="F:acyltransferase activity, transferring groups other than amino-acyl groups"/>
    <property type="evidence" value="ECO:0007669"/>
    <property type="project" value="InterPro"/>
</dbReference>
<dbReference type="Proteomes" id="UP000769156">
    <property type="component" value="Unassembled WGS sequence"/>
</dbReference>
<reference evidence="4" key="1">
    <citation type="journal article" date="2021" name="PeerJ">
        <title>Extensive microbial diversity within the chicken gut microbiome revealed by metagenomics and culture.</title>
        <authorList>
            <person name="Gilroy R."/>
            <person name="Ravi A."/>
            <person name="Getino M."/>
            <person name="Pursley I."/>
            <person name="Horton D.L."/>
            <person name="Alikhan N.F."/>
            <person name="Baker D."/>
            <person name="Gharbi K."/>
            <person name="Hall N."/>
            <person name="Watson M."/>
            <person name="Adriaenssens E.M."/>
            <person name="Foster-Nyarko E."/>
            <person name="Jarju S."/>
            <person name="Secka A."/>
            <person name="Antonio M."/>
            <person name="Oren A."/>
            <person name="Chaudhuri R.R."/>
            <person name="La Ragione R."/>
            <person name="Hildebrand F."/>
            <person name="Pallen M.J."/>
        </authorList>
    </citation>
    <scope>NUCLEOTIDE SEQUENCE</scope>
    <source>
        <strain evidence="4">ChiSjej5B23-16112</strain>
    </source>
</reference>
<evidence type="ECO:0000259" key="3">
    <source>
        <dbReference type="PROSITE" id="PS51186"/>
    </source>
</evidence>
<dbReference type="InterPro" id="IPR016181">
    <property type="entry name" value="Acyl_CoA_acyltransferase"/>
</dbReference>
<gene>
    <name evidence="4" type="ORF">K8V82_07735</name>
</gene>
<dbReference type="AlphaFoldDB" id="A0A921I1G2"/>
<evidence type="ECO:0000256" key="1">
    <source>
        <dbReference type="ARBA" id="ARBA00022679"/>
    </source>
</evidence>
<dbReference type="Pfam" id="PF13508">
    <property type="entry name" value="Acetyltransf_7"/>
    <property type="match status" value="1"/>
</dbReference>
<reference evidence="4" key="2">
    <citation type="submission" date="2021-09" db="EMBL/GenBank/DDBJ databases">
        <authorList>
            <person name="Gilroy R."/>
        </authorList>
    </citation>
    <scope>NUCLEOTIDE SEQUENCE</scope>
    <source>
        <strain evidence="4">ChiSjej5B23-16112</strain>
    </source>
</reference>